<reference evidence="7" key="1">
    <citation type="submission" date="2021-09" db="EMBL/GenBank/DDBJ databases">
        <authorList>
            <consortium name="AG Swart"/>
            <person name="Singh M."/>
            <person name="Singh A."/>
            <person name="Seah K."/>
            <person name="Emmerich C."/>
        </authorList>
    </citation>
    <scope>NUCLEOTIDE SEQUENCE</scope>
    <source>
        <strain evidence="7">ATCC30299</strain>
    </source>
</reference>
<gene>
    <name evidence="7" type="ORF">BSTOLATCC_MIC60959</name>
</gene>
<dbReference type="SUPFAM" id="SSF54001">
    <property type="entry name" value="Cysteine proteinases"/>
    <property type="match status" value="1"/>
</dbReference>
<dbReference type="Proteomes" id="UP001162131">
    <property type="component" value="Unassembled WGS sequence"/>
</dbReference>
<keyword evidence="4" id="KW-0472">Membrane</keyword>
<name>A0AAU9K3F9_9CILI</name>
<dbReference type="GO" id="GO:0008234">
    <property type="term" value="F:cysteine-type peptidase activity"/>
    <property type="evidence" value="ECO:0007669"/>
    <property type="project" value="InterPro"/>
</dbReference>
<dbReference type="PRINTS" id="PR00705">
    <property type="entry name" value="PAPAIN"/>
</dbReference>
<dbReference type="Gene3D" id="3.90.70.10">
    <property type="entry name" value="Cysteine proteinases"/>
    <property type="match status" value="1"/>
</dbReference>
<keyword evidence="3" id="KW-1015">Disulfide bond</keyword>
<dbReference type="InterPro" id="IPR038765">
    <property type="entry name" value="Papain-like_cys_pep_sf"/>
</dbReference>
<organism evidence="7 8">
    <name type="scientific">Blepharisma stoltei</name>
    <dbReference type="NCBI Taxonomy" id="1481888"/>
    <lineage>
        <taxon>Eukaryota</taxon>
        <taxon>Sar</taxon>
        <taxon>Alveolata</taxon>
        <taxon>Ciliophora</taxon>
        <taxon>Postciliodesmatophora</taxon>
        <taxon>Heterotrichea</taxon>
        <taxon>Heterotrichida</taxon>
        <taxon>Blepharismidae</taxon>
        <taxon>Blepharisma</taxon>
    </lineage>
</organism>
<comment type="caution">
    <text evidence="7">The sequence shown here is derived from an EMBL/GenBank/DDBJ whole genome shotgun (WGS) entry which is preliminary data.</text>
</comment>
<dbReference type="SMART" id="SM00645">
    <property type="entry name" value="Pept_C1"/>
    <property type="match status" value="1"/>
</dbReference>
<dbReference type="EMBL" id="CAJZBQ010000058">
    <property type="protein sequence ID" value="CAG9334340.1"/>
    <property type="molecule type" value="Genomic_DNA"/>
</dbReference>
<evidence type="ECO:0000256" key="2">
    <source>
        <dbReference type="ARBA" id="ARBA00023145"/>
    </source>
</evidence>
<dbReference type="SMART" id="SM00848">
    <property type="entry name" value="Inhibitor_I29"/>
    <property type="match status" value="1"/>
</dbReference>
<evidence type="ECO:0000313" key="8">
    <source>
        <dbReference type="Proteomes" id="UP001162131"/>
    </source>
</evidence>
<dbReference type="GO" id="GO:0006508">
    <property type="term" value="P:proteolysis"/>
    <property type="evidence" value="ECO:0007669"/>
    <property type="project" value="InterPro"/>
</dbReference>
<dbReference type="InterPro" id="IPR013201">
    <property type="entry name" value="Prot_inhib_I29"/>
</dbReference>
<sequence>MEDFFVSTQKPKPSKLRLFSIIGILGAFGVLATILVISISSASPILAQLTLEETEFQNFMTAYSKTYSSEEEYQAKFQIFRDNLAYIRIFNSLGNNWTLGANKFADLTFSEFKAKFSSSPVQKSEKNIVVLDPLTAPSAIDWTTKGAVTPVKNQGECGSGWAFSASGAVEGAWYLSGHTILSLSTQEILDCSTTFGNNGCNGGTVDNAFKYIISKGLTSDQNYPYKGVDGACSKTKVAMVNATISNYTDVTPDNVNQLYAAVAKGPVSVSVDSSQEVWQFYKGGIVDKNCGTSLDHGVLIVGYNQTNTPAYWKVKNSWGPDWGEQGYIRIGVKNGAGVCGIQMQPSYPKV</sequence>
<protein>
    <submittedName>
        <fullName evidence="7">Uncharacterized protein</fullName>
    </submittedName>
</protein>
<feature type="domain" description="Cathepsin propeptide inhibitor" evidence="6">
    <location>
        <begin position="56"/>
        <end position="112"/>
    </location>
</feature>
<dbReference type="AlphaFoldDB" id="A0AAU9K3F9"/>
<dbReference type="Pfam" id="PF00112">
    <property type="entry name" value="Peptidase_C1"/>
    <property type="match status" value="1"/>
</dbReference>
<accession>A0AAU9K3F9</accession>
<evidence type="ECO:0000259" key="6">
    <source>
        <dbReference type="SMART" id="SM00848"/>
    </source>
</evidence>
<keyword evidence="4" id="KW-1133">Transmembrane helix</keyword>
<dbReference type="InterPro" id="IPR025660">
    <property type="entry name" value="Pept_his_AS"/>
</dbReference>
<evidence type="ECO:0000256" key="4">
    <source>
        <dbReference type="SAM" id="Phobius"/>
    </source>
</evidence>
<dbReference type="PROSITE" id="PS00639">
    <property type="entry name" value="THIOL_PROTEASE_HIS"/>
    <property type="match status" value="1"/>
</dbReference>
<feature type="transmembrane region" description="Helical" evidence="4">
    <location>
        <begin position="18"/>
        <end position="39"/>
    </location>
</feature>
<dbReference type="CDD" id="cd02248">
    <property type="entry name" value="Peptidase_C1A"/>
    <property type="match status" value="1"/>
</dbReference>
<dbReference type="Pfam" id="PF08246">
    <property type="entry name" value="Inhibitor_I29"/>
    <property type="match status" value="1"/>
</dbReference>
<evidence type="ECO:0000259" key="5">
    <source>
        <dbReference type="SMART" id="SM00645"/>
    </source>
</evidence>
<dbReference type="PANTHER" id="PTHR12411">
    <property type="entry name" value="CYSTEINE PROTEASE FAMILY C1-RELATED"/>
    <property type="match status" value="1"/>
</dbReference>
<dbReference type="InterPro" id="IPR039417">
    <property type="entry name" value="Peptidase_C1A_papain-like"/>
</dbReference>
<keyword evidence="8" id="KW-1185">Reference proteome</keyword>
<keyword evidence="2" id="KW-0865">Zymogen</keyword>
<evidence type="ECO:0000313" key="7">
    <source>
        <dbReference type="EMBL" id="CAG9334340.1"/>
    </source>
</evidence>
<keyword evidence="4" id="KW-0812">Transmembrane</keyword>
<proteinExistence type="inferred from homology"/>
<comment type="similarity">
    <text evidence="1">Belongs to the peptidase C1 family.</text>
</comment>
<dbReference type="InterPro" id="IPR000668">
    <property type="entry name" value="Peptidase_C1A_C"/>
</dbReference>
<feature type="domain" description="Peptidase C1A papain C-terminal" evidence="5">
    <location>
        <begin position="136"/>
        <end position="349"/>
    </location>
</feature>
<dbReference type="InterPro" id="IPR013128">
    <property type="entry name" value="Peptidase_C1A"/>
</dbReference>
<evidence type="ECO:0000256" key="1">
    <source>
        <dbReference type="ARBA" id="ARBA00008455"/>
    </source>
</evidence>
<dbReference type="FunFam" id="3.90.70.10:FF:000039">
    <property type="entry name" value="Cysteine proteinase 2, putative"/>
    <property type="match status" value="1"/>
</dbReference>
<evidence type="ECO:0000256" key="3">
    <source>
        <dbReference type="ARBA" id="ARBA00023157"/>
    </source>
</evidence>